<keyword evidence="4" id="KW-1185">Reference proteome</keyword>
<feature type="transmembrane region" description="Helical" evidence="2">
    <location>
        <begin position="101"/>
        <end position="117"/>
    </location>
</feature>
<evidence type="ECO:0000313" key="4">
    <source>
        <dbReference type="Proteomes" id="UP000618986"/>
    </source>
</evidence>
<protein>
    <submittedName>
        <fullName evidence="3">Uncharacterized protein</fullName>
    </submittedName>
</protein>
<dbReference type="GeneID" id="300290973"/>
<dbReference type="Proteomes" id="UP000618986">
    <property type="component" value="Unassembled WGS sequence"/>
</dbReference>
<accession>A0ABR6M590</accession>
<evidence type="ECO:0000256" key="1">
    <source>
        <dbReference type="SAM" id="MobiDB-lite"/>
    </source>
</evidence>
<organism evidence="3 4">
    <name type="scientific">Micromonospora echinospora</name>
    <name type="common">Micromonospora purpurea</name>
    <dbReference type="NCBI Taxonomy" id="1877"/>
    <lineage>
        <taxon>Bacteria</taxon>
        <taxon>Bacillati</taxon>
        <taxon>Actinomycetota</taxon>
        <taxon>Actinomycetes</taxon>
        <taxon>Micromonosporales</taxon>
        <taxon>Micromonosporaceae</taxon>
        <taxon>Micromonospora</taxon>
    </lineage>
</organism>
<feature type="transmembrane region" description="Helical" evidence="2">
    <location>
        <begin position="57"/>
        <end position="74"/>
    </location>
</feature>
<feature type="transmembrane region" description="Helical" evidence="2">
    <location>
        <begin position="129"/>
        <end position="151"/>
    </location>
</feature>
<dbReference type="RefSeq" id="WP_184680262.1">
    <property type="nucleotide sequence ID" value="NZ_JACHJC010000001.1"/>
</dbReference>
<feature type="compositionally biased region" description="Basic and acidic residues" evidence="1">
    <location>
        <begin position="1"/>
        <end position="13"/>
    </location>
</feature>
<proteinExistence type="predicted"/>
<keyword evidence="2" id="KW-0472">Membrane</keyword>
<comment type="caution">
    <text evidence="3">The sequence shown here is derived from an EMBL/GenBank/DDBJ whole genome shotgun (WGS) entry which is preliminary data.</text>
</comment>
<keyword evidence="2" id="KW-1133">Transmembrane helix</keyword>
<dbReference type="EMBL" id="JACHJC010000001">
    <property type="protein sequence ID" value="MBB5110536.1"/>
    <property type="molecule type" value="Genomic_DNA"/>
</dbReference>
<feature type="region of interest" description="Disordered" evidence="1">
    <location>
        <begin position="1"/>
        <end position="28"/>
    </location>
</feature>
<feature type="transmembrane region" description="Helical" evidence="2">
    <location>
        <begin position="171"/>
        <end position="192"/>
    </location>
</feature>
<evidence type="ECO:0000313" key="3">
    <source>
        <dbReference type="EMBL" id="MBB5110536.1"/>
    </source>
</evidence>
<feature type="compositionally biased region" description="Acidic residues" evidence="1">
    <location>
        <begin position="16"/>
        <end position="28"/>
    </location>
</feature>
<keyword evidence="2" id="KW-0812">Transmembrane</keyword>
<name>A0ABR6M590_MICEC</name>
<sequence>MTSRAGDHDREIPIDPTDEDANEVGEEIEDEPAWERNAARFLNWFSEDGNQGLRHGLAFWLVAIFVICCAYDNWKSATSTAEKWYASGKASADAVLTEPQQIAAVAAIGALVVYRIWRFIQIRRGIKPVPWLLIALTVFIALGFTLAATWLMFREASKAPEGAAAQLRFDAVKTGITLFAGTAGAGALILSFRSHFNSETDRLNSQFDTAADKMSNSSQVVQVAGILAVERIALKHKSYRRSAVALLSTFTLTASGYPRRQAIRVLRRFGERNFDYPHPDDSYISE</sequence>
<gene>
    <name evidence="3" type="ORF">FHU28_000375</name>
</gene>
<evidence type="ECO:0000256" key="2">
    <source>
        <dbReference type="SAM" id="Phobius"/>
    </source>
</evidence>
<reference evidence="3 4" key="1">
    <citation type="submission" date="2020-08" db="EMBL/GenBank/DDBJ databases">
        <title>Sequencing the genomes of 1000 actinobacteria strains.</title>
        <authorList>
            <person name="Klenk H.-P."/>
        </authorList>
    </citation>
    <scope>NUCLEOTIDE SEQUENCE [LARGE SCALE GENOMIC DNA]</scope>
    <source>
        <strain evidence="3 4">DSM 43036</strain>
    </source>
</reference>